<name>A0A8H3M8A9_9GLOM</name>
<evidence type="ECO:0000259" key="2">
    <source>
        <dbReference type="Pfam" id="PF00080"/>
    </source>
</evidence>
<dbReference type="OrthoDB" id="159229at2759"/>
<dbReference type="InterPro" id="IPR001424">
    <property type="entry name" value="SOD_Cu_Zn_dom"/>
</dbReference>
<reference evidence="3" key="1">
    <citation type="submission" date="2019-10" db="EMBL/GenBank/DDBJ databases">
        <title>Conservation and host-specific expression of non-tandemly repeated heterogenous ribosome RNA gene in arbuscular mycorrhizal fungi.</title>
        <authorList>
            <person name="Maeda T."/>
            <person name="Kobayashi Y."/>
            <person name="Nakagawa T."/>
            <person name="Ezawa T."/>
            <person name="Yamaguchi K."/>
            <person name="Bino T."/>
            <person name="Nishimoto Y."/>
            <person name="Shigenobu S."/>
            <person name="Kawaguchi M."/>
        </authorList>
    </citation>
    <scope>NUCLEOTIDE SEQUENCE</scope>
    <source>
        <strain evidence="3">HR1</strain>
    </source>
</reference>
<dbReference type="PANTHER" id="PTHR20910">
    <property type="entry name" value="AGAP001623-PA"/>
    <property type="match status" value="1"/>
</dbReference>
<dbReference type="AlphaFoldDB" id="A0A8H3M8A9"/>
<dbReference type="EMBL" id="BLAL01000266">
    <property type="protein sequence ID" value="GES98339.1"/>
    <property type="molecule type" value="Genomic_DNA"/>
</dbReference>
<feature type="signal peptide" evidence="1">
    <location>
        <begin position="1"/>
        <end position="27"/>
    </location>
</feature>
<dbReference type="PANTHER" id="PTHR20910:SF1">
    <property type="entry name" value="SUPEROXIDE DISMUTASE COPPER_ZINC BINDING DOMAIN-CONTAINING PROTEIN"/>
    <property type="match status" value="1"/>
</dbReference>
<evidence type="ECO:0000256" key="1">
    <source>
        <dbReference type="SAM" id="SignalP"/>
    </source>
</evidence>
<dbReference type="GO" id="GO:0046872">
    <property type="term" value="F:metal ion binding"/>
    <property type="evidence" value="ECO:0007669"/>
    <property type="project" value="InterPro"/>
</dbReference>
<evidence type="ECO:0000313" key="4">
    <source>
        <dbReference type="Proteomes" id="UP000615446"/>
    </source>
</evidence>
<gene>
    <name evidence="3" type="ORF">RCL2_002489300</name>
</gene>
<proteinExistence type="predicted"/>
<dbReference type="GO" id="GO:0006801">
    <property type="term" value="P:superoxide metabolic process"/>
    <property type="evidence" value="ECO:0007669"/>
    <property type="project" value="InterPro"/>
</dbReference>
<sequence>MNSFIKPLFLVIFVTLGVLIASNRVNGNPNDYMMFVALFDKGNGLEKGQEYPFHIHENSIKNNDCETAGNHLDPDGFGKDPNYKCDPSRPDKCEVGDLSGKYGDLIPDDDGNVIKKDYDAFIKLDGSSGVTGRSVVIHLSDANQTRYDCANIIVQNHKRKRNLRFLF</sequence>
<dbReference type="SUPFAM" id="SSF49329">
    <property type="entry name" value="Cu,Zn superoxide dismutase-like"/>
    <property type="match status" value="1"/>
</dbReference>
<dbReference type="Gene3D" id="2.60.40.200">
    <property type="entry name" value="Superoxide dismutase, copper/zinc binding domain"/>
    <property type="match status" value="1"/>
</dbReference>
<dbReference type="Pfam" id="PF00080">
    <property type="entry name" value="Sod_Cu"/>
    <property type="match status" value="1"/>
</dbReference>
<comment type="caution">
    <text evidence="3">The sequence shown here is derived from an EMBL/GenBank/DDBJ whole genome shotgun (WGS) entry which is preliminary data.</text>
</comment>
<accession>A0A8H3M8A9</accession>
<dbReference type="Proteomes" id="UP000615446">
    <property type="component" value="Unassembled WGS sequence"/>
</dbReference>
<protein>
    <submittedName>
        <fullName evidence="3">Superoxide dismutase</fullName>
    </submittedName>
</protein>
<organism evidence="3 4">
    <name type="scientific">Rhizophagus clarus</name>
    <dbReference type="NCBI Taxonomy" id="94130"/>
    <lineage>
        <taxon>Eukaryota</taxon>
        <taxon>Fungi</taxon>
        <taxon>Fungi incertae sedis</taxon>
        <taxon>Mucoromycota</taxon>
        <taxon>Glomeromycotina</taxon>
        <taxon>Glomeromycetes</taxon>
        <taxon>Glomerales</taxon>
        <taxon>Glomeraceae</taxon>
        <taxon>Rhizophagus</taxon>
    </lineage>
</organism>
<dbReference type="InterPro" id="IPR053257">
    <property type="entry name" value="Cu-only_SOD"/>
</dbReference>
<keyword evidence="1" id="KW-0732">Signal</keyword>
<dbReference type="InterPro" id="IPR036423">
    <property type="entry name" value="SOD-like_Cu/Zn_dom_sf"/>
</dbReference>
<feature type="domain" description="Superoxide dismutase copper/zinc binding" evidence="2">
    <location>
        <begin position="42"/>
        <end position="145"/>
    </location>
</feature>
<evidence type="ECO:0000313" key="3">
    <source>
        <dbReference type="EMBL" id="GES98339.1"/>
    </source>
</evidence>
<feature type="chain" id="PRO_5034217098" evidence="1">
    <location>
        <begin position="28"/>
        <end position="167"/>
    </location>
</feature>